<dbReference type="GO" id="GO:0006508">
    <property type="term" value="P:proteolysis"/>
    <property type="evidence" value="ECO:0007669"/>
    <property type="project" value="UniProtKB-KW"/>
</dbReference>
<name>A0ABD3BSB1_9LAMI</name>
<comment type="similarity">
    <text evidence="1">Belongs to the peptidase C48 family.</text>
</comment>
<dbReference type="PANTHER" id="PTHR34835">
    <property type="entry name" value="OS07G0283600 PROTEIN-RELATED"/>
    <property type="match status" value="1"/>
</dbReference>
<dbReference type="GO" id="GO:0008233">
    <property type="term" value="F:peptidase activity"/>
    <property type="evidence" value="ECO:0007669"/>
    <property type="project" value="UniProtKB-KW"/>
</dbReference>
<reference evidence="7" key="1">
    <citation type="journal article" date="2024" name="IScience">
        <title>Strigolactones Initiate the Formation of Haustorium-like Structures in Castilleja.</title>
        <authorList>
            <person name="Buerger M."/>
            <person name="Peterson D."/>
            <person name="Chory J."/>
        </authorList>
    </citation>
    <scope>NUCLEOTIDE SEQUENCE [LARGE SCALE GENOMIC DNA]</scope>
</reference>
<feature type="region of interest" description="Disordered" evidence="4">
    <location>
        <begin position="515"/>
        <end position="665"/>
    </location>
</feature>
<feature type="compositionally biased region" description="Basic and acidic residues" evidence="4">
    <location>
        <begin position="583"/>
        <end position="614"/>
    </location>
</feature>
<keyword evidence="7" id="KW-1185">Reference proteome</keyword>
<evidence type="ECO:0000256" key="1">
    <source>
        <dbReference type="ARBA" id="ARBA00005234"/>
    </source>
</evidence>
<keyword evidence="2" id="KW-0645">Protease</keyword>
<sequence length="989" mass="109806">MARTKKRGEGAKAAGSSKNRGLASGEGSSDGIKVSESQLLQSETTDAGARQLVVRDPIQPASATKLKRPIVGKKKVEGSEPDDEGDDSGSDDGDVPLPALKSRNGAYQLVKALRSMNDRQRNVVSEMGFGLLFRLDPPKELPTKLCYWLLENFEPRSCELILTDGRRLQVDPADVEPVLGLRSGGVLIERKTRGETVDLVEQWRLLYKDGKPNRTATSVIDSMLARTDGDVWFKRLFLIAMSACLMDVASNGYVSTGIMGNFENPDNAVNLNWGEFLIRCLVDHTITWKKNKTDKFYMGPILFLLGLYVDRVVDCYRSVDRTYPVMAGWSSKKLYDRQKTERENGGFGGGRIYDRLERPDNLPELERIGVQGGSVQADRSNEGCSGVSGNEPVDGRVFAANILKQAKLVADAVKGIVSMVESASPELYDNVHFHKGIETTEKLLGCRIARPPGSCTQDPTQISMTQEDEAYWADPTVMLIIEAIEEAMPKKHQIMPYVDDSPNYDLGIPLTPVVGRGSAASGDGTHQKQPETSIGVDDIETSLHDDGEDATGPISRDDMSKSNLKSIPENQPTNQELGNDVGVTDKRIENKADKVDKGKTKVVDDGAGAVEEHGKRKRSARLQQATEGQNVVADDVRRASREEKGKSTEDVSNHPDDDDFMESDVPEGGRVVKRKRSGAGKSPFQTRAVDSNEYIVREDKELCYWIMNNIDLSREEVVFATGDLDIQREDFISMGAGVYINATIIDIWCKVLNHKESLRAPSSPCRLFLPTSACAGCVFGGEDWTMERRQELFNDNLNAEIRTVDGLHVKAIDMLFFPICQSDHFYVICFDLKLRHAEILDNSPSLEDADITVKYSHIPTTLGGMVKTFLESNGINIKAQFLKKLKFDRLKMHWRDESNRVDCGVYAMRHMETYMGGSLKSWRCGLSKNNQRTMKYLRVRYTAALLGSEINTHRDRVVAEAKKYYTKKIGSKVIGVDQLLIVSAAGDPL</sequence>
<feature type="compositionally biased region" description="Acidic residues" evidence="4">
    <location>
        <begin position="656"/>
        <end position="665"/>
    </location>
</feature>
<dbReference type="PANTHER" id="PTHR34835:SF90">
    <property type="entry name" value="AMINOTRANSFERASE-LIKE PLANT MOBILE DOMAIN-CONTAINING PROTEIN"/>
    <property type="match status" value="1"/>
</dbReference>
<dbReference type="SUPFAM" id="SSF54001">
    <property type="entry name" value="Cysteine proteinases"/>
    <property type="match status" value="1"/>
</dbReference>
<dbReference type="InterPro" id="IPR003653">
    <property type="entry name" value="Peptidase_C48_C"/>
</dbReference>
<dbReference type="EMBL" id="JAVIJP010000066">
    <property type="protein sequence ID" value="KAL3619607.1"/>
    <property type="molecule type" value="Genomic_DNA"/>
</dbReference>
<evidence type="ECO:0000313" key="7">
    <source>
        <dbReference type="Proteomes" id="UP001632038"/>
    </source>
</evidence>
<dbReference type="Gene3D" id="3.40.395.10">
    <property type="entry name" value="Adenoviral Proteinase, Chain A"/>
    <property type="match status" value="1"/>
</dbReference>
<evidence type="ECO:0000256" key="2">
    <source>
        <dbReference type="ARBA" id="ARBA00022670"/>
    </source>
</evidence>
<feature type="region of interest" description="Disordered" evidence="4">
    <location>
        <begin position="1"/>
        <end position="100"/>
    </location>
</feature>
<proteinExistence type="inferred from homology"/>
<evidence type="ECO:0000259" key="5">
    <source>
        <dbReference type="PROSITE" id="PS50600"/>
    </source>
</evidence>
<keyword evidence="3" id="KW-0378">Hydrolase</keyword>
<evidence type="ECO:0000256" key="3">
    <source>
        <dbReference type="ARBA" id="ARBA00022801"/>
    </source>
</evidence>
<dbReference type="InterPro" id="IPR038765">
    <property type="entry name" value="Papain-like_cys_pep_sf"/>
</dbReference>
<dbReference type="AlphaFoldDB" id="A0ABD3BSB1"/>
<feature type="domain" description="Ubiquitin-like protease family profile" evidence="5">
    <location>
        <begin position="724"/>
        <end position="914"/>
    </location>
</feature>
<dbReference type="PROSITE" id="PS50600">
    <property type="entry name" value="ULP_PROTEASE"/>
    <property type="match status" value="1"/>
</dbReference>
<dbReference type="Pfam" id="PF02902">
    <property type="entry name" value="Peptidase_C48"/>
    <property type="match status" value="1"/>
</dbReference>
<gene>
    <name evidence="6" type="ORF">CASFOL_034519</name>
</gene>
<organism evidence="6 7">
    <name type="scientific">Castilleja foliolosa</name>
    <dbReference type="NCBI Taxonomy" id="1961234"/>
    <lineage>
        <taxon>Eukaryota</taxon>
        <taxon>Viridiplantae</taxon>
        <taxon>Streptophyta</taxon>
        <taxon>Embryophyta</taxon>
        <taxon>Tracheophyta</taxon>
        <taxon>Spermatophyta</taxon>
        <taxon>Magnoliopsida</taxon>
        <taxon>eudicotyledons</taxon>
        <taxon>Gunneridae</taxon>
        <taxon>Pentapetalae</taxon>
        <taxon>asterids</taxon>
        <taxon>lamiids</taxon>
        <taxon>Lamiales</taxon>
        <taxon>Orobanchaceae</taxon>
        <taxon>Pedicularideae</taxon>
        <taxon>Castillejinae</taxon>
        <taxon>Castilleja</taxon>
    </lineage>
</organism>
<evidence type="ECO:0000313" key="6">
    <source>
        <dbReference type="EMBL" id="KAL3619607.1"/>
    </source>
</evidence>
<accession>A0ABD3BSB1</accession>
<feature type="compositionally biased region" description="Acidic residues" evidence="4">
    <location>
        <begin position="79"/>
        <end position="94"/>
    </location>
</feature>
<feature type="compositionally biased region" description="Basic and acidic residues" evidence="4">
    <location>
        <begin position="634"/>
        <end position="655"/>
    </location>
</feature>
<evidence type="ECO:0000256" key="4">
    <source>
        <dbReference type="SAM" id="MobiDB-lite"/>
    </source>
</evidence>
<feature type="compositionally biased region" description="Polar residues" evidence="4">
    <location>
        <begin position="561"/>
        <end position="577"/>
    </location>
</feature>
<feature type="compositionally biased region" description="Polar residues" evidence="4">
    <location>
        <begin position="35"/>
        <end position="45"/>
    </location>
</feature>
<comment type="caution">
    <text evidence="6">The sequence shown here is derived from an EMBL/GenBank/DDBJ whole genome shotgun (WGS) entry which is preliminary data.</text>
</comment>
<protein>
    <recommendedName>
        <fullName evidence="5">Ubiquitin-like protease family profile domain-containing protein</fullName>
    </recommendedName>
</protein>
<dbReference type="Proteomes" id="UP001632038">
    <property type="component" value="Unassembled WGS sequence"/>
</dbReference>